<evidence type="ECO:0000313" key="1">
    <source>
        <dbReference type="EMBL" id="WAH40641.1"/>
    </source>
</evidence>
<dbReference type="Proteomes" id="UP001164761">
    <property type="component" value="Chromosome"/>
</dbReference>
<dbReference type="EMBL" id="CP104067">
    <property type="protein sequence ID" value="WAH40641.1"/>
    <property type="molecule type" value="Genomic_DNA"/>
</dbReference>
<keyword evidence="2" id="KW-1185">Reference proteome</keyword>
<accession>A0ABY6ZEH2</accession>
<dbReference type="RefSeq" id="WP_268004539.1">
    <property type="nucleotide sequence ID" value="NZ_BSUT01000001.1"/>
</dbReference>
<reference evidence="1" key="1">
    <citation type="submission" date="2022-08" db="EMBL/GenBank/DDBJ databases">
        <title>Alicyclobacillus fastidiosus DSM 17978, complete genome.</title>
        <authorList>
            <person name="Wang Q."/>
            <person name="Cai R."/>
            <person name="Wang Z."/>
        </authorList>
    </citation>
    <scope>NUCLEOTIDE SEQUENCE</scope>
    <source>
        <strain evidence="1">DSM 17978</strain>
    </source>
</reference>
<proteinExistence type="predicted"/>
<protein>
    <submittedName>
        <fullName evidence="1">Uncharacterized protein</fullName>
    </submittedName>
</protein>
<sequence length="67" mass="7259">MSSDNHLLNAGKTIVKGIINVSDALSEKRYLDATENAWESSLETVKETGTSAIETVKALTGEHCDKH</sequence>
<gene>
    <name evidence="1" type="ORF">NZD89_20350</name>
</gene>
<evidence type="ECO:0000313" key="2">
    <source>
        <dbReference type="Proteomes" id="UP001164761"/>
    </source>
</evidence>
<name>A0ABY6ZEH2_9BACL</name>
<organism evidence="1 2">
    <name type="scientific">Alicyclobacillus fastidiosus</name>
    <dbReference type="NCBI Taxonomy" id="392011"/>
    <lineage>
        <taxon>Bacteria</taxon>
        <taxon>Bacillati</taxon>
        <taxon>Bacillota</taxon>
        <taxon>Bacilli</taxon>
        <taxon>Bacillales</taxon>
        <taxon>Alicyclobacillaceae</taxon>
        <taxon>Alicyclobacillus</taxon>
    </lineage>
</organism>